<organism evidence="2 3">
    <name type="scientific">Pseudorhodobacter turbinis</name>
    <dbReference type="NCBI Taxonomy" id="2500533"/>
    <lineage>
        <taxon>Bacteria</taxon>
        <taxon>Pseudomonadati</taxon>
        <taxon>Pseudomonadota</taxon>
        <taxon>Alphaproteobacteria</taxon>
        <taxon>Rhodobacterales</taxon>
        <taxon>Paracoccaceae</taxon>
        <taxon>Pseudorhodobacter</taxon>
    </lineage>
</organism>
<evidence type="ECO:0000313" key="2">
    <source>
        <dbReference type="EMBL" id="QCO54716.1"/>
    </source>
</evidence>
<gene>
    <name evidence="2" type="ORF">EOK75_02250</name>
</gene>
<dbReference type="RefSeq" id="WP_137192387.1">
    <property type="nucleotide sequence ID" value="NZ_CP039964.1"/>
</dbReference>
<dbReference type="InterPro" id="IPR036188">
    <property type="entry name" value="FAD/NAD-bd_sf"/>
</dbReference>
<sequence>MQIAIIGSGPTGAYVLSHLIQSPAPLRIVMFEKGEKAGIGMPYSPECASVAMLANIASIEIPPICQTYLDWLKSRSDAQLAHYWMKRDELHDRLFTPRLLLGEYFRDQLIQVTAMAWANGHQVDFREATEVTDIQTDAQAVVLQTASGATEVFDKVVLATGHDFQSRGTSKRGYFPNPWSGLIEEPIGELDVGILGTSLSAIDTVMAVAQQHGRFQRCANGDLTYLTTARSLSITMMSRNGLLPEADFYCPIPYAPLEVLTDEVVAAFTKTARGLESLYDLFTQELSRADPDYAEKLDLAASSADDFADRYFAERLAHDPFDWARRNLAEVEENKAKNLTVAWRYAILRMHEKLQDMLPALSEDDRARFDAGLRRVFIDNYAAVPSESIRRLLALHDAGILNVAALGDEYELTIGNGRSVVREGNQSHCFDVFIDARGQKPLTSIDLPFSTLRAALLKAGQDYPQVDAAYRLIAVLGFEDRIAFGAIPYLMHDKPFVQGITESHEIGSAIARGLLCDIDPGSRRIRRLWA</sequence>
<dbReference type="Gene3D" id="3.50.50.60">
    <property type="entry name" value="FAD/NAD(P)-binding domain"/>
    <property type="match status" value="1"/>
</dbReference>
<proteinExistence type="predicted"/>
<dbReference type="OrthoDB" id="6309046at2"/>
<dbReference type="Proteomes" id="UP000298631">
    <property type="component" value="Chromosome"/>
</dbReference>
<dbReference type="Pfam" id="PF13454">
    <property type="entry name" value="NAD_binding_9"/>
    <property type="match status" value="1"/>
</dbReference>
<dbReference type="PANTHER" id="PTHR40254:SF1">
    <property type="entry name" value="BLR0577 PROTEIN"/>
    <property type="match status" value="1"/>
</dbReference>
<feature type="domain" description="FAD-dependent urate hydroxylase HpyO/Asp monooxygenase CreE-like FAD/NAD(P)-binding" evidence="1">
    <location>
        <begin position="4"/>
        <end position="162"/>
    </location>
</feature>
<dbReference type="AlphaFoldDB" id="A0A4P8ED67"/>
<dbReference type="InterPro" id="IPR038732">
    <property type="entry name" value="HpyO/CreE_NAD-binding"/>
</dbReference>
<accession>A0A4P8ED67</accession>
<name>A0A4P8ED67_9RHOB</name>
<dbReference type="SUPFAM" id="SSF51905">
    <property type="entry name" value="FAD/NAD(P)-binding domain"/>
    <property type="match status" value="1"/>
</dbReference>
<dbReference type="PANTHER" id="PTHR40254">
    <property type="entry name" value="BLR0577 PROTEIN"/>
    <property type="match status" value="1"/>
</dbReference>
<dbReference type="KEGG" id="pseb:EOK75_02250"/>
<evidence type="ECO:0000259" key="1">
    <source>
        <dbReference type="Pfam" id="PF13454"/>
    </source>
</evidence>
<protein>
    <submittedName>
        <fullName evidence="2">FAD-NAD(P)-binding protein</fullName>
    </submittedName>
</protein>
<evidence type="ECO:0000313" key="3">
    <source>
        <dbReference type="Proteomes" id="UP000298631"/>
    </source>
</evidence>
<dbReference type="EMBL" id="CP039964">
    <property type="protein sequence ID" value="QCO54716.1"/>
    <property type="molecule type" value="Genomic_DNA"/>
</dbReference>
<dbReference type="InterPro" id="IPR052189">
    <property type="entry name" value="L-asp_N-monooxygenase_NS-form"/>
</dbReference>
<keyword evidence="3" id="KW-1185">Reference proteome</keyword>
<reference evidence="2 3" key="1">
    <citation type="submission" date="2019-05" db="EMBL/GenBank/DDBJ databases">
        <title>Pseudorhodobacter turbinis sp. nov., isolated from the gut of the Korean turban shell.</title>
        <authorList>
            <person name="Jeong Y.-S."/>
            <person name="Kang W.-R."/>
            <person name="Bae J.-W."/>
        </authorList>
    </citation>
    <scope>NUCLEOTIDE SEQUENCE [LARGE SCALE GENOMIC DNA]</scope>
    <source>
        <strain evidence="2 3">S12M18</strain>
    </source>
</reference>